<gene>
    <name evidence="2" type="ORF">EAH76_18905</name>
</gene>
<proteinExistence type="predicted"/>
<organism evidence="2 3">
    <name type="scientific">Sphingomonas glacialis</name>
    <dbReference type="NCBI Taxonomy" id="658225"/>
    <lineage>
        <taxon>Bacteria</taxon>
        <taxon>Pseudomonadati</taxon>
        <taxon>Pseudomonadota</taxon>
        <taxon>Alphaproteobacteria</taxon>
        <taxon>Sphingomonadales</taxon>
        <taxon>Sphingomonadaceae</taxon>
        <taxon>Sphingomonas</taxon>
    </lineage>
</organism>
<evidence type="ECO:0000313" key="2">
    <source>
        <dbReference type="EMBL" id="TPG49411.1"/>
    </source>
</evidence>
<keyword evidence="3" id="KW-1185">Reference proteome</keyword>
<dbReference type="Proteomes" id="UP000319931">
    <property type="component" value="Unassembled WGS sequence"/>
</dbReference>
<reference evidence="2 3" key="1">
    <citation type="journal article" date="2019" name="Environ. Microbiol.">
        <title>Species interactions and distinct microbial communities in high Arctic permafrost affected cryosols are associated with the CH4 and CO2 gas fluxes.</title>
        <authorList>
            <person name="Altshuler I."/>
            <person name="Hamel J."/>
            <person name="Turney S."/>
            <person name="Magnuson E."/>
            <person name="Levesque R."/>
            <person name="Greer C."/>
            <person name="Whyte L.G."/>
        </authorList>
    </citation>
    <scope>NUCLEOTIDE SEQUENCE [LARGE SCALE GENOMIC DNA]</scope>
    <source>
        <strain evidence="2 3">E6.1</strain>
    </source>
</reference>
<sequence>MPVTQHRLPRTPKKLDQIPGQRGQDEQAIAMILALTAELSIVRARLDTCERLLVEAGVFKPDAIETFTPDAAALAEREQLRTRSIAKILRPLHELAQQDLATVTGVAHKEQTV</sequence>
<accession>A0A502FJ13</accession>
<feature type="region of interest" description="Disordered" evidence="1">
    <location>
        <begin position="1"/>
        <end position="22"/>
    </location>
</feature>
<protein>
    <submittedName>
        <fullName evidence="2">Uncharacterized protein</fullName>
    </submittedName>
</protein>
<evidence type="ECO:0000256" key="1">
    <source>
        <dbReference type="SAM" id="MobiDB-lite"/>
    </source>
</evidence>
<evidence type="ECO:0000313" key="3">
    <source>
        <dbReference type="Proteomes" id="UP000319931"/>
    </source>
</evidence>
<dbReference type="AlphaFoldDB" id="A0A502FJ13"/>
<comment type="caution">
    <text evidence="2">The sequence shown here is derived from an EMBL/GenBank/DDBJ whole genome shotgun (WGS) entry which is preliminary data.</text>
</comment>
<dbReference type="EMBL" id="RCZC01000007">
    <property type="protein sequence ID" value="TPG49411.1"/>
    <property type="molecule type" value="Genomic_DNA"/>
</dbReference>
<dbReference type="OrthoDB" id="7362768at2"/>
<name>A0A502FJ13_9SPHN</name>